<feature type="domain" description="Ketopantoate reductase C-terminal" evidence="12">
    <location>
        <begin position="168"/>
        <end position="288"/>
    </location>
</feature>
<dbReference type="EMBL" id="JACIJC010000001">
    <property type="protein sequence ID" value="MBB5684724.1"/>
    <property type="molecule type" value="Genomic_DNA"/>
</dbReference>
<protein>
    <recommendedName>
        <fullName evidence="4 10">2-dehydropantoate 2-reductase</fullName>
        <ecNumber evidence="3 10">1.1.1.169</ecNumber>
    </recommendedName>
    <alternativeName>
        <fullName evidence="8 10">Ketopantoate reductase</fullName>
    </alternativeName>
</protein>
<dbReference type="Pfam" id="PF02558">
    <property type="entry name" value="ApbA"/>
    <property type="match status" value="1"/>
</dbReference>
<dbReference type="Gene3D" id="3.40.50.720">
    <property type="entry name" value="NAD(P)-binding Rossmann-like Domain"/>
    <property type="match status" value="1"/>
</dbReference>
<evidence type="ECO:0000256" key="10">
    <source>
        <dbReference type="RuleBase" id="RU362068"/>
    </source>
</evidence>
<dbReference type="InterPro" id="IPR036291">
    <property type="entry name" value="NAD(P)-bd_dom_sf"/>
</dbReference>
<accession>A0A7W9ED97</accession>
<reference evidence="13 14" key="1">
    <citation type="submission" date="2020-08" db="EMBL/GenBank/DDBJ databases">
        <title>Genomic Encyclopedia of Type Strains, Phase IV (KMG-IV): sequencing the most valuable type-strain genomes for metagenomic binning, comparative biology and taxonomic classification.</title>
        <authorList>
            <person name="Goeker M."/>
        </authorList>
    </citation>
    <scope>NUCLEOTIDE SEQUENCE [LARGE SCALE GENOMIC DNA]</scope>
    <source>
        <strain evidence="13 14">DSM 25079</strain>
    </source>
</reference>
<dbReference type="GO" id="GO:0015940">
    <property type="term" value="P:pantothenate biosynthetic process"/>
    <property type="evidence" value="ECO:0007669"/>
    <property type="project" value="UniProtKB-UniPathway"/>
</dbReference>
<dbReference type="InterPro" id="IPR003710">
    <property type="entry name" value="ApbA"/>
</dbReference>
<dbReference type="GO" id="GO:0008677">
    <property type="term" value="F:2-dehydropantoate 2-reductase activity"/>
    <property type="evidence" value="ECO:0007669"/>
    <property type="project" value="UniProtKB-EC"/>
</dbReference>
<evidence type="ECO:0000256" key="6">
    <source>
        <dbReference type="ARBA" id="ARBA00022857"/>
    </source>
</evidence>
<comment type="function">
    <text evidence="10">Catalyzes the NADPH-dependent reduction of ketopantoate into pantoic acid.</text>
</comment>
<evidence type="ECO:0000313" key="14">
    <source>
        <dbReference type="Proteomes" id="UP000549617"/>
    </source>
</evidence>
<dbReference type="AlphaFoldDB" id="A0A7W9ED97"/>
<dbReference type="PANTHER" id="PTHR21708:SF26">
    <property type="entry name" value="2-DEHYDROPANTOATE 2-REDUCTASE"/>
    <property type="match status" value="1"/>
</dbReference>
<evidence type="ECO:0000256" key="8">
    <source>
        <dbReference type="ARBA" id="ARBA00032024"/>
    </source>
</evidence>
<evidence type="ECO:0000256" key="3">
    <source>
        <dbReference type="ARBA" id="ARBA00013014"/>
    </source>
</evidence>
<dbReference type="SUPFAM" id="SSF51735">
    <property type="entry name" value="NAD(P)-binding Rossmann-fold domains"/>
    <property type="match status" value="1"/>
</dbReference>
<dbReference type="EC" id="1.1.1.169" evidence="3 10"/>
<dbReference type="Pfam" id="PF08546">
    <property type="entry name" value="ApbA_C"/>
    <property type="match status" value="1"/>
</dbReference>
<name>A0A7W9ED97_9SPHN</name>
<keyword evidence="5 10" id="KW-0566">Pantothenate biosynthesis</keyword>
<proteinExistence type="inferred from homology"/>
<dbReference type="GO" id="GO:0005737">
    <property type="term" value="C:cytoplasm"/>
    <property type="evidence" value="ECO:0007669"/>
    <property type="project" value="TreeGrafter"/>
</dbReference>
<evidence type="ECO:0000259" key="11">
    <source>
        <dbReference type="Pfam" id="PF02558"/>
    </source>
</evidence>
<keyword evidence="14" id="KW-1185">Reference proteome</keyword>
<feature type="domain" description="Ketopantoate reductase N-terminal" evidence="11">
    <location>
        <begin position="5"/>
        <end position="146"/>
    </location>
</feature>
<dbReference type="InterPro" id="IPR013332">
    <property type="entry name" value="KPR_N"/>
</dbReference>
<gene>
    <name evidence="13" type="ORF">FHS49_000715</name>
</gene>
<evidence type="ECO:0000256" key="5">
    <source>
        <dbReference type="ARBA" id="ARBA00022655"/>
    </source>
</evidence>
<dbReference type="PANTHER" id="PTHR21708">
    <property type="entry name" value="PROBABLE 2-DEHYDROPANTOATE 2-REDUCTASE"/>
    <property type="match status" value="1"/>
</dbReference>
<evidence type="ECO:0000256" key="1">
    <source>
        <dbReference type="ARBA" id="ARBA00004994"/>
    </source>
</evidence>
<dbReference type="RefSeq" id="WP_184015280.1">
    <property type="nucleotide sequence ID" value="NZ_JACIJC010000001.1"/>
</dbReference>
<sequence length="291" mass="30356">MPVSIAVIGPGAIGGTIAAWLAQDEAHDVSLCARTPFDRLKVETPSGPITATPAILTDPAAATPVDWILIATKTYEAEGTALWFPGLIKAGTRVAVLQNGVEHIARFAHWIAPDSIVPVMVDIPAERTAPGHILQRGDGLLVVPDGDGGRAFASLFAHTPITVSLTDDFTTAIWKKLCINCAGAVSALTLKPGGVAANQGAADVMRTLVAECVAVARAERATMPDTMPQDVIAHYLRAAPDSINSMHADRLAGRPLELDARNGVIVRLGEKHGIPTPANAMMVALIEAAIG</sequence>
<evidence type="ECO:0000256" key="7">
    <source>
        <dbReference type="ARBA" id="ARBA00023002"/>
    </source>
</evidence>
<evidence type="ECO:0000313" key="13">
    <source>
        <dbReference type="EMBL" id="MBB5684724.1"/>
    </source>
</evidence>
<comment type="similarity">
    <text evidence="2 10">Belongs to the ketopantoate reductase family.</text>
</comment>
<evidence type="ECO:0000256" key="2">
    <source>
        <dbReference type="ARBA" id="ARBA00007870"/>
    </source>
</evidence>
<comment type="caution">
    <text evidence="13">The sequence shown here is derived from an EMBL/GenBank/DDBJ whole genome shotgun (WGS) entry which is preliminary data.</text>
</comment>
<dbReference type="SUPFAM" id="SSF48179">
    <property type="entry name" value="6-phosphogluconate dehydrogenase C-terminal domain-like"/>
    <property type="match status" value="1"/>
</dbReference>
<dbReference type="Proteomes" id="UP000549617">
    <property type="component" value="Unassembled WGS sequence"/>
</dbReference>
<evidence type="ECO:0000256" key="9">
    <source>
        <dbReference type="ARBA" id="ARBA00048793"/>
    </source>
</evidence>
<dbReference type="InterPro" id="IPR013752">
    <property type="entry name" value="KPA_reductase"/>
</dbReference>
<dbReference type="InterPro" id="IPR051402">
    <property type="entry name" value="KPR-Related"/>
</dbReference>
<evidence type="ECO:0000256" key="4">
    <source>
        <dbReference type="ARBA" id="ARBA00019465"/>
    </source>
</evidence>
<comment type="catalytic activity">
    <reaction evidence="9 10">
        <text>(R)-pantoate + NADP(+) = 2-dehydropantoate + NADPH + H(+)</text>
        <dbReference type="Rhea" id="RHEA:16233"/>
        <dbReference type="ChEBI" id="CHEBI:11561"/>
        <dbReference type="ChEBI" id="CHEBI:15378"/>
        <dbReference type="ChEBI" id="CHEBI:15980"/>
        <dbReference type="ChEBI" id="CHEBI:57783"/>
        <dbReference type="ChEBI" id="CHEBI:58349"/>
        <dbReference type="EC" id="1.1.1.169"/>
    </reaction>
</comment>
<dbReference type="NCBIfam" id="NF005091">
    <property type="entry name" value="PRK06522.2-2"/>
    <property type="match status" value="1"/>
</dbReference>
<comment type="pathway">
    <text evidence="1 10">Cofactor biosynthesis; (R)-pantothenate biosynthesis; (R)-pantoate from 3-methyl-2-oxobutanoate: step 2/2.</text>
</comment>
<keyword evidence="6 10" id="KW-0521">NADP</keyword>
<dbReference type="UniPathway" id="UPA00028">
    <property type="reaction ID" value="UER00004"/>
</dbReference>
<dbReference type="NCBIfam" id="TIGR00745">
    <property type="entry name" value="apbA_panE"/>
    <property type="match status" value="1"/>
</dbReference>
<dbReference type="Gene3D" id="1.10.1040.10">
    <property type="entry name" value="N-(1-d-carboxylethyl)-l-norvaline Dehydrogenase, domain 2"/>
    <property type="match status" value="1"/>
</dbReference>
<dbReference type="InterPro" id="IPR013328">
    <property type="entry name" value="6PGD_dom2"/>
</dbReference>
<dbReference type="InterPro" id="IPR008927">
    <property type="entry name" value="6-PGluconate_DH-like_C_sf"/>
</dbReference>
<keyword evidence="7 10" id="KW-0560">Oxidoreductase</keyword>
<evidence type="ECO:0000259" key="12">
    <source>
        <dbReference type="Pfam" id="PF08546"/>
    </source>
</evidence>
<organism evidence="13 14">
    <name type="scientific">Sphingobium boeckii</name>
    <dbReference type="NCBI Taxonomy" id="1082345"/>
    <lineage>
        <taxon>Bacteria</taxon>
        <taxon>Pseudomonadati</taxon>
        <taxon>Pseudomonadota</taxon>
        <taxon>Alphaproteobacteria</taxon>
        <taxon>Sphingomonadales</taxon>
        <taxon>Sphingomonadaceae</taxon>
        <taxon>Sphingobium</taxon>
    </lineage>
</organism>